<evidence type="ECO:0000259" key="4">
    <source>
        <dbReference type="Pfam" id="PF00542"/>
    </source>
</evidence>
<evidence type="ECO:0000256" key="1">
    <source>
        <dbReference type="ARBA" id="ARBA00022980"/>
    </source>
</evidence>
<proteinExistence type="predicted"/>
<reference evidence="5" key="1">
    <citation type="journal article" date="2001" name="J. Bacteriol.">
        <title>Degenerative minimalism in the genome of a psyllid endosymbiont.</title>
        <authorList>
            <person name="Clark M.A."/>
            <person name="Baumann L."/>
            <person name="Thao M.L."/>
            <person name="Moran N.A."/>
            <person name="Baumann P."/>
        </authorList>
    </citation>
    <scope>NUCLEOTIDE SEQUENCE</scope>
</reference>
<dbReference type="InterPro" id="IPR013823">
    <property type="entry name" value="Ribosomal_bL12_C"/>
</dbReference>
<dbReference type="GO" id="GO:0005840">
    <property type="term" value="C:ribosome"/>
    <property type="evidence" value="ECO:0007669"/>
    <property type="project" value="UniProtKB-KW"/>
</dbReference>
<feature type="domain" description="Large ribosomal subunit protein bL12 C-terminal" evidence="4">
    <location>
        <begin position="47"/>
        <end position="113"/>
    </location>
</feature>
<organism evidence="5">
    <name type="scientific">Carsonella ruddii</name>
    <dbReference type="NCBI Taxonomy" id="114186"/>
    <lineage>
        <taxon>Bacteria</taxon>
        <taxon>Pseudomonadati</taxon>
        <taxon>Pseudomonadota</taxon>
        <taxon>Gammaproteobacteria</taxon>
        <taxon>Oceanospirillales</taxon>
        <taxon>Halomonadaceae</taxon>
        <taxon>Zymobacter group</taxon>
        <taxon>Candidatus Carsonella</taxon>
    </lineage>
</organism>
<dbReference type="Pfam" id="PF00542">
    <property type="entry name" value="Ribosomal_L12"/>
    <property type="match status" value="1"/>
</dbReference>
<sequence length="113" mass="12840">MENNIVNNVLDSISKLNLVEITTLISNLEKKFNLTVSNEKIAEKNKFDIYLKEIGNNKLNLIKTIKDITNLNLKESKKLVDNKNSLIKKNVDKKECDEIVKKITLAGGIVEIK</sequence>
<dbReference type="GO" id="GO:0003735">
    <property type="term" value="F:structural constituent of ribosome"/>
    <property type="evidence" value="ECO:0007669"/>
    <property type="project" value="InterPro"/>
</dbReference>
<evidence type="ECO:0000256" key="2">
    <source>
        <dbReference type="ARBA" id="ARBA00023274"/>
    </source>
</evidence>
<keyword evidence="2" id="KW-0687">Ribonucleoprotein</keyword>
<dbReference type="Gene3D" id="3.30.1390.10">
    <property type="match status" value="1"/>
</dbReference>
<gene>
    <name evidence="5" type="primary">rpL7/L12</name>
</gene>
<name>Q9AIH2_CARRU</name>
<keyword evidence="1 5" id="KW-0689">Ribosomal protein</keyword>
<accession>Q9AIH2</accession>
<dbReference type="GO" id="GO:1990904">
    <property type="term" value="C:ribonucleoprotein complex"/>
    <property type="evidence" value="ECO:0007669"/>
    <property type="project" value="UniProtKB-KW"/>
</dbReference>
<dbReference type="SUPFAM" id="SSF48300">
    <property type="entry name" value="Ribosomal protein L7/12, oligomerisation (N-terminal) domain"/>
    <property type="match status" value="1"/>
</dbReference>
<dbReference type="PANTHER" id="PTHR45987">
    <property type="entry name" value="39S RIBOSOMAL PROTEIN L12"/>
    <property type="match status" value="1"/>
</dbReference>
<evidence type="ECO:0000256" key="3">
    <source>
        <dbReference type="ARBA" id="ARBA00035412"/>
    </source>
</evidence>
<dbReference type="PANTHER" id="PTHR45987:SF4">
    <property type="entry name" value="LARGE RIBOSOMAL SUBUNIT PROTEIN BL12M"/>
    <property type="match status" value="1"/>
</dbReference>
<dbReference type="SUPFAM" id="SSF54736">
    <property type="entry name" value="ClpS-like"/>
    <property type="match status" value="1"/>
</dbReference>
<evidence type="ECO:0000313" key="5">
    <source>
        <dbReference type="EMBL" id="AAK17074.1"/>
    </source>
</evidence>
<dbReference type="InterPro" id="IPR000206">
    <property type="entry name" value="Ribosomal_bL12"/>
</dbReference>
<dbReference type="InterPro" id="IPR036235">
    <property type="entry name" value="Ribosomal_bL12_oligo_N_sf"/>
</dbReference>
<dbReference type="EMBL" id="AF274444">
    <property type="protein sequence ID" value="AAK17074.1"/>
    <property type="molecule type" value="Genomic_DNA"/>
</dbReference>
<dbReference type="AlphaFoldDB" id="Q9AIH2"/>
<dbReference type="GO" id="GO:0003729">
    <property type="term" value="F:mRNA binding"/>
    <property type="evidence" value="ECO:0007669"/>
    <property type="project" value="TreeGrafter"/>
</dbReference>
<dbReference type="GO" id="GO:0006412">
    <property type="term" value="P:translation"/>
    <property type="evidence" value="ECO:0007669"/>
    <property type="project" value="InterPro"/>
</dbReference>
<protein>
    <recommendedName>
        <fullName evidence="3">50S ribosomal protein L7/L12</fullName>
    </recommendedName>
</protein>
<dbReference type="InterPro" id="IPR014719">
    <property type="entry name" value="Ribosomal_bL12_C/ClpS-like"/>
</dbReference>